<reference evidence="1 2" key="1">
    <citation type="journal article" date="2011" name="J. Bacteriol.">
        <title>Genome sequence of 'Pedosphaera parvula' Ellin514, an aerobic Verrucomicrobial isolate from pasture soil.</title>
        <authorList>
            <person name="Kant R."/>
            <person name="van Passel M.W."/>
            <person name="Sangwan P."/>
            <person name="Palva A."/>
            <person name="Lucas S."/>
            <person name="Copeland A."/>
            <person name="Lapidus A."/>
            <person name="Glavina Del Rio T."/>
            <person name="Dalin E."/>
            <person name="Tice H."/>
            <person name="Bruce D."/>
            <person name="Goodwin L."/>
            <person name="Pitluck S."/>
            <person name="Chertkov O."/>
            <person name="Larimer F.W."/>
            <person name="Land M.L."/>
            <person name="Hauser L."/>
            <person name="Brettin T.S."/>
            <person name="Detter J.C."/>
            <person name="Han S."/>
            <person name="de Vos W.M."/>
            <person name="Janssen P.H."/>
            <person name="Smidt H."/>
        </authorList>
    </citation>
    <scope>NUCLEOTIDE SEQUENCE [LARGE SCALE GENOMIC DNA]</scope>
    <source>
        <strain evidence="1 2">Ellin514</strain>
    </source>
</reference>
<name>B9XMH3_PEDPL</name>
<accession>B9XMH3</accession>
<organism evidence="1 2">
    <name type="scientific">Pedosphaera parvula (strain Ellin514)</name>
    <dbReference type="NCBI Taxonomy" id="320771"/>
    <lineage>
        <taxon>Bacteria</taxon>
        <taxon>Pseudomonadati</taxon>
        <taxon>Verrucomicrobiota</taxon>
        <taxon>Pedosphaerae</taxon>
        <taxon>Pedosphaerales</taxon>
        <taxon>Pedosphaeraceae</taxon>
        <taxon>Pedosphaera</taxon>
    </lineage>
</organism>
<proteinExistence type="predicted"/>
<keyword evidence="2" id="KW-1185">Reference proteome</keyword>
<protein>
    <submittedName>
        <fullName evidence="1">Uncharacterized protein</fullName>
    </submittedName>
</protein>
<gene>
    <name evidence="1" type="ORF">Cflav_PD2064</name>
</gene>
<sequence>MLKRFLTTFVGDIVFGGSQNQALNATASRRREVIFVVL</sequence>
<evidence type="ECO:0000313" key="1">
    <source>
        <dbReference type="EMBL" id="EEF59015.1"/>
    </source>
</evidence>
<comment type="caution">
    <text evidence="1">The sequence shown here is derived from an EMBL/GenBank/DDBJ whole genome shotgun (WGS) entry which is preliminary data.</text>
</comment>
<evidence type="ECO:0000313" key="2">
    <source>
        <dbReference type="Proteomes" id="UP000003688"/>
    </source>
</evidence>
<dbReference type="EMBL" id="ABOX02000034">
    <property type="protein sequence ID" value="EEF59015.1"/>
    <property type="molecule type" value="Genomic_DNA"/>
</dbReference>
<dbReference type="Proteomes" id="UP000003688">
    <property type="component" value="Unassembled WGS sequence"/>
</dbReference>
<dbReference type="AlphaFoldDB" id="B9XMH3"/>